<accession>M2QZ52</accession>
<dbReference type="GO" id="GO:0005886">
    <property type="term" value="C:plasma membrane"/>
    <property type="evidence" value="ECO:0007669"/>
    <property type="project" value="UniProtKB-SubCell"/>
</dbReference>
<evidence type="ECO:0000256" key="3">
    <source>
        <dbReference type="ARBA" id="ARBA00022475"/>
    </source>
</evidence>
<organism evidence="17 18">
    <name type="scientific">Ceriporiopsis subvermispora (strain B)</name>
    <name type="common">White-rot fungus</name>
    <name type="synonym">Gelatoporia subvermispora</name>
    <dbReference type="NCBI Taxonomy" id="914234"/>
    <lineage>
        <taxon>Eukaryota</taxon>
        <taxon>Fungi</taxon>
        <taxon>Dikarya</taxon>
        <taxon>Basidiomycota</taxon>
        <taxon>Agaricomycotina</taxon>
        <taxon>Agaricomycetes</taxon>
        <taxon>Polyporales</taxon>
        <taxon>Gelatoporiaceae</taxon>
        <taxon>Gelatoporia</taxon>
    </lineage>
</organism>
<feature type="compositionally biased region" description="Polar residues" evidence="15">
    <location>
        <begin position="229"/>
        <end position="243"/>
    </location>
</feature>
<evidence type="ECO:0000256" key="5">
    <source>
        <dbReference type="ARBA" id="ARBA00022692"/>
    </source>
</evidence>
<dbReference type="InterPro" id="IPR052214">
    <property type="entry name" value="DAG_Lipase-Related"/>
</dbReference>
<keyword evidence="7" id="KW-0378">Hydrolase</keyword>
<dbReference type="InterPro" id="IPR002921">
    <property type="entry name" value="Fungal_lipase-type"/>
</dbReference>
<dbReference type="SUPFAM" id="SSF53474">
    <property type="entry name" value="alpha/beta-Hydrolases"/>
    <property type="match status" value="1"/>
</dbReference>
<dbReference type="GO" id="GO:0016298">
    <property type="term" value="F:lipase activity"/>
    <property type="evidence" value="ECO:0007669"/>
    <property type="project" value="TreeGrafter"/>
</dbReference>
<comment type="catalytic activity">
    <reaction evidence="13">
        <text>a 1,2-diacyl-sn-glycerol + H2O = a 2-acylglycerol + a fatty acid + H(+)</text>
        <dbReference type="Rhea" id="RHEA:33275"/>
        <dbReference type="ChEBI" id="CHEBI:15377"/>
        <dbReference type="ChEBI" id="CHEBI:15378"/>
        <dbReference type="ChEBI" id="CHEBI:17389"/>
        <dbReference type="ChEBI" id="CHEBI:17815"/>
        <dbReference type="ChEBI" id="CHEBI:28868"/>
        <dbReference type="EC" id="3.1.1.116"/>
    </reaction>
    <physiologicalReaction direction="left-to-right" evidence="13">
        <dbReference type="Rhea" id="RHEA:33276"/>
    </physiologicalReaction>
</comment>
<keyword evidence="11" id="KW-0443">Lipid metabolism</keyword>
<feature type="compositionally biased region" description="Basic and acidic residues" evidence="15">
    <location>
        <begin position="426"/>
        <end position="436"/>
    </location>
</feature>
<evidence type="ECO:0000256" key="11">
    <source>
        <dbReference type="ARBA" id="ARBA00023098"/>
    </source>
</evidence>
<keyword evidence="4" id="KW-0597">Phosphoprotein</keyword>
<evidence type="ECO:0000256" key="2">
    <source>
        <dbReference type="ARBA" id="ARBA00004651"/>
    </source>
</evidence>
<dbReference type="PANTHER" id="PTHR45792">
    <property type="entry name" value="DIACYLGLYCEROL LIPASE HOMOLOG-RELATED"/>
    <property type="match status" value="1"/>
</dbReference>
<keyword evidence="5" id="KW-0812">Transmembrane</keyword>
<dbReference type="GO" id="GO:0019369">
    <property type="term" value="P:arachidonate metabolic process"/>
    <property type="evidence" value="ECO:0007669"/>
    <property type="project" value="TreeGrafter"/>
</dbReference>
<dbReference type="AlphaFoldDB" id="M2QZ52"/>
<gene>
    <name evidence="17" type="ORF">CERSUDRAFT_88688</name>
</gene>
<protein>
    <recommendedName>
        <fullName evidence="14">sn-1-specific diacylglycerol lipase</fullName>
        <ecNumber evidence="14">3.1.1.116</ecNumber>
    </recommendedName>
</protein>
<dbReference type="PANTHER" id="PTHR45792:SF8">
    <property type="entry name" value="DIACYLGLYCEROL LIPASE-ALPHA"/>
    <property type="match status" value="1"/>
</dbReference>
<feature type="region of interest" description="Disordered" evidence="15">
    <location>
        <begin position="228"/>
        <end position="248"/>
    </location>
</feature>
<dbReference type="EMBL" id="KB445815">
    <property type="protein sequence ID" value="EMD31816.1"/>
    <property type="molecule type" value="Genomic_DNA"/>
</dbReference>
<keyword evidence="8" id="KW-0106">Calcium</keyword>
<name>M2QZ52_CERS8</name>
<dbReference type="GO" id="GO:0046340">
    <property type="term" value="P:diacylglycerol catabolic process"/>
    <property type="evidence" value="ECO:0007669"/>
    <property type="project" value="TreeGrafter"/>
</dbReference>
<evidence type="ECO:0000256" key="7">
    <source>
        <dbReference type="ARBA" id="ARBA00022801"/>
    </source>
</evidence>
<dbReference type="InterPro" id="IPR029058">
    <property type="entry name" value="AB_hydrolase_fold"/>
</dbReference>
<evidence type="ECO:0000256" key="15">
    <source>
        <dbReference type="SAM" id="MobiDB-lite"/>
    </source>
</evidence>
<keyword evidence="18" id="KW-1185">Reference proteome</keyword>
<evidence type="ECO:0000256" key="12">
    <source>
        <dbReference type="ARBA" id="ARBA00023136"/>
    </source>
</evidence>
<evidence type="ECO:0000256" key="14">
    <source>
        <dbReference type="ARBA" id="ARBA00026104"/>
    </source>
</evidence>
<sequence length="744" mass="80462">MTTFKWDKYSRYGIEFAATATSLGFAAAKASTKLGFCVTRGIASTAAGLTGAVVDHALFGGTAGTGRMLRGAASAAVNSLESVFLAPLLLGETFTSTSLVAAHSSLSILATIFPGSDEASFSLASFIELVRREWSDPAAPESLPEERYTPAQVAKALVAWATLQGVTSEWQEQQWLKHMREIDVNDLADEPDSADTSPQSRIHITADVIYPHRSGQIVTADIGEAASPVVSTPSSGQVTPAQNTDHRKVKQTLRRMSKIVLGGYGGASLLFFGVPLRSISSGTSSEGEKRMEEATLAQAVSASEAEAEPSAHANKAHTWSWWNVLMGHHDHDIFLEYARNAEMETDACPPPTAIVSTEDLMPRFWVLTDHARREVVLVLRGTMSLNELAVDLTCDPAPFELDPSIFSVSPSHSRLRKVASEGVLRGSKEKTSRDEGYSSWSEFEEELENIPGTFPVDFSTPAPETRGRKTGVSTESLSESESESESSGSGEQQHMVHGGMLKMARAMGGPGKPVNVAVRHALKKNPGYSLVLCGHSLGAGVAALLALMWANPYTRLTHRGSGLPTRRKVSAYCFAPPCLASSQLAAIAATSGLITSFIYSHDVVSRLSLGSVRDMSRACNWLCKAEDAGKGCKGEGYTGVTKRALKMKAGLGENGDEEWFLAVRKTLEANMHMTHLYPPGKVYWAQRDGVLHPSHRIFPSGLEDKVRLFEVLDVGAVFNQLIFSRDMLSAHMPHQYDRVLHELL</sequence>
<dbReference type="Gene3D" id="3.40.50.1820">
    <property type="entry name" value="alpha/beta hydrolase"/>
    <property type="match status" value="1"/>
</dbReference>
<feature type="domain" description="Fungal lipase-type" evidence="16">
    <location>
        <begin position="489"/>
        <end position="608"/>
    </location>
</feature>
<dbReference type="Proteomes" id="UP000016930">
    <property type="component" value="Unassembled WGS sequence"/>
</dbReference>
<evidence type="ECO:0000313" key="17">
    <source>
        <dbReference type="EMBL" id="EMD31816.1"/>
    </source>
</evidence>
<evidence type="ECO:0000256" key="4">
    <source>
        <dbReference type="ARBA" id="ARBA00022553"/>
    </source>
</evidence>
<keyword evidence="9" id="KW-0442">Lipid degradation</keyword>
<keyword evidence="3" id="KW-1003">Cell membrane</keyword>
<evidence type="ECO:0000256" key="10">
    <source>
        <dbReference type="ARBA" id="ARBA00022989"/>
    </source>
</evidence>
<evidence type="ECO:0000256" key="6">
    <source>
        <dbReference type="ARBA" id="ARBA00022723"/>
    </source>
</evidence>
<evidence type="ECO:0000256" key="9">
    <source>
        <dbReference type="ARBA" id="ARBA00022963"/>
    </source>
</evidence>
<evidence type="ECO:0000313" key="18">
    <source>
        <dbReference type="Proteomes" id="UP000016930"/>
    </source>
</evidence>
<dbReference type="CDD" id="cd00519">
    <property type="entry name" value="Lipase_3"/>
    <property type="match status" value="1"/>
</dbReference>
<evidence type="ECO:0000256" key="1">
    <source>
        <dbReference type="ARBA" id="ARBA00001913"/>
    </source>
</evidence>
<comment type="subcellular location">
    <subcellularLocation>
        <location evidence="2">Cell membrane</location>
        <topology evidence="2">Multi-pass membrane protein</topology>
    </subcellularLocation>
</comment>
<evidence type="ECO:0000256" key="13">
    <source>
        <dbReference type="ARBA" id="ARBA00024531"/>
    </source>
</evidence>
<comment type="cofactor">
    <cofactor evidence="1">
        <name>Ca(2+)</name>
        <dbReference type="ChEBI" id="CHEBI:29108"/>
    </cofactor>
</comment>
<dbReference type="EC" id="3.1.1.116" evidence="14"/>
<dbReference type="GO" id="GO:0046872">
    <property type="term" value="F:metal ion binding"/>
    <property type="evidence" value="ECO:0007669"/>
    <property type="project" value="UniProtKB-KW"/>
</dbReference>
<reference evidence="17 18" key="1">
    <citation type="journal article" date="2012" name="Proc. Natl. Acad. Sci. U.S.A.">
        <title>Comparative genomics of Ceriporiopsis subvermispora and Phanerochaete chrysosporium provide insight into selective ligninolysis.</title>
        <authorList>
            <person name="Fernandez-Fueyo E."/>
            <person name="Ruiz-Duenas F.J."/>
            <person name="Ferreira P."/>
            <person name="Floudas D."/>
            <person name="Hibbett D.S."/>
            <person name="Canessa P."/>
            <person name="Larrondo L.F."/>
            <person name="James T.Y."/>
            <person name="Seelenfreund D."/>
            <person name="Lobos S."/>
            <person name="Polanco R."/>
            <person name="Tello M."/>
            <person name="Honda Y."/>
            <person name="Watanabe T."/>
            <person name="Watanabe T."/>
            <person name="Ryu J.S."/>
            <person name="Kubicek C.P."/>
            <person name="Schmoll M."/>
            <person name="Gaskell J."/>
            <person name="Hammel K.E."/>
            <person name="St John F.J."/>
            <person name="Vanden Wymelenberg A."/>
            <person name="Sabat G."/>
            <person name="Splinter BonDurant S."/>
            <person name="Syed K."/>
            <person name="Yadav J.S."/>
            <person name="Doddapaneni H."/>
            <person name="Subramanian V."/>
            <person name="Lavin J.L."/>
            <person name="Oguiza J.A."/>
            <person name="Perez G."/>
            <person name="Pisabarro A.G."/>
            <person name="Ramirez L."/>
            <person name="Santoyo F."/>
            <person name="Master E."/>
            <person name="Coutinho P.M."/>
            <person name="Henrissat B."/>
            <person name="Lombard V."/>
            <person name="Magnuson J.K."/>
            <person name="Kuees U."/>
            <person name="Hori C."/>
            <person name="Igarashi K."/>
            <person name="Samejima M."/>
            <person name="Held B.W."/>
            <person name="Barry K.W."/>
            <person name="LaButti K.M."/>
            <person name="Lapidus A."/>
            <person name="Lindquist E.A."/>
            <person name="Lucas S.M."/>
            <person name="Riley R."/>
            <person name="Salamov A.A."/>
            <person name="Hoffmeister D."/>
            <person name="Schwenk D."/>
            <person name="Hadar Y."/>
            <person name="Yarden O."/>
            <person name="de Vries R.P."/>
            <person name="Wiebenga A."/>
            <person name="Stenlid J."/>
            <person name="Eastwood D."/>
            <person name="Grigoriev I.V."/>
            <person name="Berka R.M."/>
            <person name="Blanchette R.A."/>
            <person name="Kersten P."/>
            <person name="Martinez A.T."/>
            <person name="Vicuna R."/>
            <person name="Cullen D."/>
        </authorList>
    </citation>
    <scope>NUCLEOTIDE SEQUENCE [LARGE SCALE GENOMIC DNA]</scope>
    <source>
        <strain evidence="17 18">B</strain>
    </source>
</reference>
<feature type="region of interest" description="Disordered" evidence="15">
    <location>
        <begin position="420"/>
        <end position="494"/>
    </location>
</feature>
<keyword evidence="12" id="KW-0472">Membrane</keyword>
<dbReference type="HOGENOM" id="CLU_021218_0_0_1"/>
<proteinExistence type="predicted"/>
<keyword evidence="10" id="KW-1133">Transmembrane helix</keyword>
<dbReference type="OrthoDB" id="438440at2759"/>
<evidence type="ECO:0000256" key="8">
    <source>
        <dbReference type="ARBA" id="ARBA00022837"/>
    </source>
</evidence>
<keyword evidence="6" id="KW-0479">Metal-binding</keyword>
<dbReference type="Pfam" id="PF01764">
    <property type="entry name" value="Lipase_3"/>
    <property type="match status" value="1"/>
</dbReference>
<evidence type="ECO:0000259" key="16">
    <source>
        <dbReference type="Pfam" id="PF01764"/>
    </source>
</evidence>